<dbReference type="GO" id="GO:0030488">
    <property type="term" value="P:tRNA methylation"/>
    <property type="evidence" value="ECO:0007669"/>
    <property type="project" value="TreeGrafter"/>
</dbReference>
<reference evidence="2" key="1">
    <citation type="submission" date="2018-06" db="EMBL/GenBank/DDBJ databases">
        <title>Genome assembly of Danube salmon.</title>
        <authorList>
            <person name="Macqueen D.J."/>
            <person name="Gundappa M.K."/>
        </authorList>
    </citation>
    <scope>NUCLEOTIDE SEQUENCE [LARGE SCALE GENOMIC DNA]</scope>
</reference>
<name>A0A4W5JR06_9TELE</name>
<protein>
    <submittedName>
        <fullName evidence="1">Si:dkey-85a20.4</fullName>
    </submittedName>
</protein>
<sequence length="168" mass="19591">LNKYIIGLWILSYNYCISLYRNANKNWTRIQDHFFFGAFHPVRDYSVETIFYTFPSLSEVFEDEWIPPWKFQKLVDFSQSASLPLRNPVPDLRQIQPGDWIQQDKGDQDGEERWAEVQKKMTPWRLGIQEQEPELGLVPQQRAARLGKLHSALLVVASLIDKPTNLGG</sequence>
<dbReference type="Ensembl" id="ENSHHUT00000000628.1">
    <property type="protein sequence ID" value="ENSHHUP00000000615.1"/>
    <property type="gene ID" value="ENSHHUG00000000415.1"/>
</dbReference>
<keyword evidence="2" id="KW-1185">Reference proteome</keyword>
<dbReference type="PANTHER" id="PTHR12029">
    <property type="entry name" value="RNA METHYLTRANSFERASE"/>
    <property type="match status" value="1"/>
</dbReference>
<proteinExistence type="predicted"/>
<evidence type="ECO:0000313" key="1">
    <source>
        <dbReference type="Ensembl" id="ENSHHUP00000000615.1"/>
    </source>
</evidence>
<dbReference type="InterPro" id="IPR045330">
    <property type="entry name" value="TRM3/TARBP1"/>
</dbReference>
<dbReference type="GeneTree" id="ENSGT00390000003939"/>
<reference evidence="1" key="3">
    <citation type="submission" date="2025-09" db="UniProtKB">
        <authorList>
            <consortium name="Ensembl"/>
        </authorList>
    </citation>
    <scope>IDENTIFICATION</scope>
</reference>
<dbReference type="Proteomes" id="UP000314982">
    <property type="component" value="Unassembled WGS sequence"/>
</dbReference>
<dbReference type="GO" id="GO:0016423">
    <property type="term" value="F:tRNA (guanine) methyltransferase activity"/>
    <property type="evidence" value="ECO:0007669"/>
    <property type="project" value="TreeGrafter"/>
</dbReference>
<dbReference type="AlphaFoldDB" id="A0A4W5JR06"/>
<reference evidence="1" key="2">
    <citation type="submission" date="2025-08" db="UniProtKB">
        <authorList>
            <consortium name="Ensembl"/>
        </authorList>
    </citation>
    <scope>IDENTIFICATION</scope>
</reference>
<evidence type="ECO:0000313" key="2">
    <source>
        <dbReference type="Proteomes" id="UP000314982"/>
    </source>
</evidence>
<dbReference type="PANTHER" id="PTHR12029:SF11">
    <property type="entry name" value="METHYLTRANSFERASE TARBP1-RELATED"/>
    <property type="match status" value="1"/>
</dbReference>
<accession>A0A4W5JR06</accession>
<organism evidence="1 2">
    <name type="scientific">Hucho hucho</name>
    <name type="common">huchen</name>
    <dbReference type="NCBI Taxonomy" id="62062"/>
    <lineage>
        <taxon>Eukaryota</taxon>
        <taxon>Metazoa</taxon>
        <taxon>Chordata</taxon>
        <taxon>Craniata</taxon>
        <taxon>Vertebrata</taxon>
        <taxon>Euteleostomi</taxon>
        <taxon>Actinopterygii</taxon>
        <taxon>Neopterygii</taxon>
        <taxon>Teleostei</taxon>
        <taxon>Protacanthopterygii</taxon>
        <taxon>Salmoniformes</taxon>
        <taxon>Salmonidae</taxon>
        <taxon>Salmoninae</taxon>
        <taxon>Hucho</taxon>
    </lineage>
</organism>